<evidence type="ECO:0000313" key="3">
    <source>
        <dbReference type="Proteomes" id="UP000299102"/>
    </source>
</evidence>
<dbReference type="EMBL" id="BGZK01000466">
    <property type="protein sequence ID" value="GBP45217.1"/>
    <property type="molecule type" value="Genomic_DNA"/>
</dbReference>
<gene>
    <name evidence="2" type="ORF">EVAR_25923_1</name>
</gene>
<reference evidence="2 3" key="1">
    <citation type="journal article" date="2019" name="Commun. Biol.">
        <title>The bagworm genome reveals a unique fibroin gene that provides high tensile strength.</title>
        <authorList>
            <person name="Kono N."/>
            <person name="Nakamura H."/>
            <person name="Ohtoshi R."/>
            <person name="Tomita M."/>
            <person name="Numata K."/>
            <person name="Arakawa K."/>
        </authorList>
    </citation>
    <scope>NUCLEOTIDE SEQUENCE [LARGE SCALE GENOMIC DNA]</scope>
</reference>
<organism evidence="2 3">
    <name type="scientific">Eumeta variegata</name>
    <name type="common">Bagworm moth</name>
    <name type="synonym">Eumeta japonica</name>
    <dbReference type="NCBI Taxonomy" id="151549"/>
    <lineage>
        <taxon>Eukaryota</taxon>
        <taxon>Metazoa</taxon>
        <taxon>Ecdysozoa</taxon>
        <taxon>Arthropoda</taxon>
        <taxon>Hexapoda</taxon>
        <taxon>Insecta</taxon>
        <taxon>Pterygota</taxon>
        <taxon>Neoptera</taxon>
        <taxon>Endopterygota</taxon>
        <taxon>Lepidoptera</taxon>
        <taxon>Glossata</taxon>
        <taxon>Ditrysia</taxon>
        <taxon>Tineoidea</taxon>
        <taxon>Psychidae</taxon>
        <taxon>Oiketicinae</taxon>
        <taxon>Eumeta</taxon>
    </lineage>
</organism>
<proteinExistence type="predicted"/>
<protein>
    <submittedName>
        <fullName evidence="2">Uncharacterized protein</fullName>
    </submittedName>
</protein>
<evidence type="ECO:0000256" key="1">
    <source>
        <dbReference type="SAM" id="MobiDB-lite"/>
    </source>
</evidence>
<accession>A0A4C1W568</accession>
<sequence>MKKRLERLRMRTSDDSGQSDPRHTCDFGLSLHNEHLLATISVNDHTMSTSDYRLIDKDTNNFDIEVGLQLTSFEIVLADGRSSEVTNKSAGHSDAQWSEKGRVLVEQRFRYLCRNILYVARSVNLICMNLHKHKRNILIRKVISTKLVLFKTSELVGLWMGIDLSSFYLENMTRWTSRPPQSNARLVMKVRRFYGKFTGLRLRPPPVFDLPTSGREDAGGPAHLTLLSVAYDSLRKKVGIRCSAYRMLCSDTRSIRPLGQGPSRGARAKESSLNGFILNRRRRKMTLMCDEHKV</sequence>
<feature type="region of interest" description="Disordered" evidence="1">
    <location>
        <begin position="1"/>
        <end position="22"/>
    </location>
</feature>
<dbReference type="Proteomes" id="UP000299102">
    <property type="component" value="Unassembled WGS sequence"/>
</dbReference>
<evidence type="ECO:0000313" key="2">
    <source>
        <dbReference type="EMBL" id="GBP45217.1"/>
    </source>
</evidence>
<dbReference type="AlphaFoldDB" id="A0A4C1W568"/>
<name>A0A4C1W568_EUMVA</name>
<comment type="caution">
    <text evidence="2">The sequence shown here is derived from an EMBL/GenBank/DDBJ whole genome shotgun (WGS) entry which is preliminary data.</text>
</comment>
<feature type="compositionally biased region" description="Basic and acidic residues" evidence="1">
    <location>
        <begin position="7"/>
        <end position="22"/>
    </location>
</feature>
<keyword evidence="3" id="KW-1185">Reference proteome</keyword>